<organism evidence="2 3">
    <name type="scientific">Polyangium spumosum</name>
    <dbReference type="NCBI Taxonomy" id="889282"/>
    <lineage>
        <taxon>Bacteria</taxon>
        <taxon>Pseudomonadati</taxon>
        <taxon>Myxococcota</taxon>
        <taxon>Polyangia</taxon>
        <taxon>Polyangiales</taxon>
        <taxon>Polyangiaceae</taxon>
        <taxon>Polyangium</taxon>
    </lineage>
</organism>
<proteinExistence type="predicted"/>
<dbReference type="Proteomes" id="UP000440224">
    <property type="component" value="Unassembled WGS sequence"/>
</dbReference>
<dbReference type="AlphaFoldDB" id="A0A6N7Q218"/>
<name>A0A6N7Q218_9BACT</name>
<evidence type="ECO:0000313" key="3">
    <source>
        <dbReference type="Proteomes" id="UP000440224"/>
    </source>
</evidence>
<sequence>MKLSAGLGALVLYGSLGVASGVGDMQQEPPPMSLTAATAAPTEAKLEGNAAVQTAAGSTGRRPVVPQEMSDEEKERRREECARLYEHCYDWCGKAHKRGSEALWRCNRECSDKNAECMKKIPN</sequence>
<accession>A0A6N7Q218</accession>
<gene>
    <name evidence="2" type="ORF">GF068_30935</name>
</gene>
<evidence type="ECO:0000313" key="2">
    <source>
        <dbReference type="EMBL" id="MRG96304.1"/>
    </source>
</evidence>
<dbReference type="EMBL" id="WJIE01000011">
    <property type="protein sequence ID" value="MRG96304.1"/>
    <property type="molecule type" value="Genomic_DNA"/>
</dbReference>
<dbReference type="RefSeq" id="WP_153823115.1">
    <property type="nucleotide sequence ID" value="NZ_WJIE01000011.1"/>
</dbReference>
<feature type="region of interest" description="Disordered" evidence="1">
    <location>
        <begin position="48"/>
        <end position="75"/>
    </location>
</feature>
<protein>
    <submittedName>
        <fullName evidence="2">Uncharacterized protein</fullName>
    </submittedName>
</protein>
<comment type="caution">
    <text evidence="2">The sequence shown here is derived from an EMBL/GenBank/DDBJ whole genome shotgun (WGS) entry which is preliminary data.</text>
</comment>
<keyword evidence="3" id="KW-1185">Reference proteome</keyword>
<evidence type="ECO:0000256" key="1">
    <source>
        <dbReference type="SAM" id="MobiDB-lite"/>
    </source>
</evidence>
<reference evidence="2 3" key="1">
    <citation type="submission" date="2019-10" db="EMBL/GenBank/DDBJ databases">
        <title>A soil myxobacterium in the family Polyangiaceae.</title>
        <authorList>
            <person name="Li Y."/>
            <person name="Wang J."/>
        </authorList>
    </citation>
    <scope>NUCLEOTIDE SEQUENCE [LARGE SCALE GENOMIC DNA]</scope>
    <source>
        <strain evidence="2 3">DSM 14734</strain>
    </source>
</reference>
<dbReference type="OrthoDB" id="9871158at2"/>